<dbReference type="SUPFAM" id="SSF64288">
    <property type="entry name" value="Chorismate lyase-like"/>
    <property type="match status" value="1"/>
</dbReference>
<dbReference type="PANTHER" id="PTHR44846:SF1">
    <property type="entry name" value="MANNOSYL-D-GLYCERATE TRANSPORT_METABOLISM SYSTEM REPRESSOR MNGR-RELATED"/>
    <property type="match status" value="1"/>
</dbReference>
<dbReference type="Gene3D" id="3.40.1410.10">
    <property type="entry name" value="Chorismate lyase-like"/>
    <property type="match status" value="1"/>
</dbReference>
<organism evidence="5 6">
    <name type="scientific">Bordetella genomosp. 4</name>
    <dbReference type="NCBI Taxonomy" id="463044"/>
    <lineage>
        <taxon>Bacteria</taxon>
        <taxon>Pseudomonadati</taxon>
        <taxon>Pseudomonadota</taxon>
        <taxon>Betaproteobacteria</taxon>
        <taxon>Burkholderiales</taxon>
        <taxon>Alcaligenaceae</taxon>
        <taxon>Bordetella</taxon>
    </lineage>
</organism>
<dbReference type="OrthoDB" id="7363114at2"/>
<dbReference type="InterPro" id="IPR011663">
    <property type="entry name" value="UTRA"/>
</dbReference>
<feature type="domain" description="HTH gntR-type" evidence="4">
    <location>
        <begin position="2"/>
        <end position="70"/>
    </location>
</feature>
<dbReference type="CDD" id="cd07377">
    <property type="entry name" value="WHTH_GntR"/>
    <property type="match status" value="1"/>
</dbReference>
<dbReference type="InterPro" id="IPR050679">
    <property type="entry name" value="Bact_HTH_transcr_reg"/>
</dbReference>
<protein>
    <submittedName>
        <fullName evidence="5">GntR family transcriptional regulator</fullName>
    </submittedName>
</protein>
<keyword evidence="2" id="KW-0238">DNA-binding</keyword>
<dbReference type="Gene3D" id="1.10.10.10">
    <property type="entry name" value="Winged helix-like DNA-binding domain superfamily/Winged helix DNA-binding domain"/>
    <property type="match status" value="1"/>
</dbReference>
<dbReference type="SMART" id="SM00866">
    <property type="entry name" value="UTRA"/>
    <property type="match status" value="1"/>
</dbReference>
<evidence type="ECO:0000313" key="6">
    <source>
        <dbReference type="Proteomes" id="UP000216885"/>
    </source>
</evidence>
<gene>
    <name evidence="5" type="ORF">CAL20_19710</name>
</gene>
<reference evidence="5 6" key="1">
    <citation type="submission" date="2017-05" db="EMBL/GenBank/DDBJ databases">
        <title>Complete and WGS of Bordetella genogroups.</title>
        <authorList>
            <person name="Spilker T."/>
            <person name="LiPuma J."/>
        </authorList>
    </citation>
    <scope>NUCLEOTIDE SEQUENCE [LARGE SCALE GENOMIC DNA]</scope>
    <source>
        <strain evidence="5 6">AU9919</strain>
    </source>
</reference>
<keyword evidence="1" id="KW-0805">Transcription regulation</keyword>
<name>A0A261TUQ9_9BORD</name>
<dbReference type="GO" id="GO:0045892">
    <property type="term" value="P:negative regulation of DNA-templated transcription"/>
    <property type="evidence" value="ECO:0007669"/>
    <property type="project" value="TreeGrafter"/>
</dbReference>
<dbReference type="InterPro" id="IPR000524">
    <property type="entry name" value="Tscrpt_reg_HTH_GntR"/>
</dbReference>
<dbReference type="PRINTS" id="PR00035">
    <property type="entry name" value="HTHGNTR"/>
</dbReference>
<dbReference type="GO" id="GO:0003677">
    <property type="term" value="F:DNA binding"/>
    <property type="evidence" value="ECO:0007669"/>
    <property type="project" value="UniProtKB-KW"/>
</dbReference>
<dbReference type="InterPro" id="IPR036390">
    <property type="entry name" value="WH_DNA-bd_sf"/>
</dbReference>
<dbReference type="GO" id="GO:0003700">
    <property type="term" value="F:DNA-binding transcription factor activity"/>
    <property type="evidence" value="ECO:0007669"/>
    <property type="project" value="InterPro"/>
</dbReference>
<evidence type="ECO:0000313" key="5">
    <source>
        <dbReference type="EMBL" id="OZI52892.1"/>
    </source>
</evidence>
<dbReference type="InterPro" id="IPR036388">
    <property type="entry name" value="WH-like_DNA-bd_sf"/>
</dbReference>
<sequence length="245" mass="27568">MEVRYTELANLLVKQITDGKYVVGDRLPSEVELGEQFQVSRTTVRSALNIVEGLGLISRKRRAGTVVQSTETSNSYTKSLHSIEDLVNYASYTERHILGIADIVADEHLAAALECKPGQHWLKVQMLRSEKNEPKVPICWTDAYLDPKEGHDIVHLIQDGTGLICNLIEKHSGRAVQDLKQQIGATSISEEMAPHLQAEAHTPGLEITRQYLDQAKQKFLITVSTYPADKFKFTFWMHRTVATEL</sequence>
<dbReference type="SMART" id="SM00345">
    <property type="entry name" value="HTH_GNTR"/>
    <property type="match status" value="1"/>
</dbReference>
<dbReference type="Pfam" id="PF00392">
    <property type="entry name" value="GntR"/>
    <property type="match status" value="1"/>
</dbReference>
<dbReference type="InterPro" id="IPR028978">
    <property type="entry name" value="Chorismate_lyase_/UTRA_dom_sf"/>
</dbReference>
<evidence type="ECO:0000256" key="1">
    <source>
        <dbReference type="ARBA" id="ARBA00023015"/>
    </source>
</evidence>
<proteinExistence type="predicted"/>
<dbReference type="RefSeq" id="WP_094822769.1">
    <property type="nucleotide sequence ID" value="NZ_NEVO01000014.1"/>
</dbReference>
<dbReference type="SUPFAM" id="SSF46785">
    <property type="entry name" value="Winged helix' DNA-binding domain"/>
    <property type="match status" value="1"/>
</dbReference>
<evidence type="ECO:0000259" key="4">
    <source>
        <dbReference type="PROSITE" id="PS50949"/>
    </source>
</evidence>
<dbReference type="Pfam" id="PF07702">
    <property type="entry name" value="UTRA"/>
    <property type="match status" value="1"/>
</dbReference>
<keyword evidence="3" id="KW-0804">Transcription</keyword>
<dbReference type="AlphaFoldDB" id="A0A261TUQ9"/>
<dbReference type="EMBL" id="NEVQ01000020">
    <property type="protein sequence ID" value="OZI52892.1"/>
    <property type="molecule type" value="Genomic_DNA"/>
</dbReference>
<evidence type="ECO:0000256" key="2">
    <source>
        <dbReference type="ARBA" id="ARBA00023125"/>
    </source>
</evidence>
<keyword evidence="6" id="KW-1185">Reference proteome</keyword>
<comment type="caution">
    <text evidence="5">The sequence shown here is derived from an EMBL/GenBank/DDBJ whole genome shotgun (WGS) entry which is preliminary data.</text>
</comment>
<dbReference type="PANTHER" id="PTHR44846">
    <property type="entry name" value="MANNOSYL-D-GLYCERATE TRANSPORT/METABOLISM SYSTEM REPRESSOR MNGR-RELATED"/>
    <property type="match status" value="1"/>
</dbReference>
<evidence type="ECO:0000256" key="3">
    <source>
        <dbReference type="ARBA" id="ARBA00023163"/>
    </source>
</evidence>
<dbReference type="PROSITE" id="PS50949">
    <property type="entry name" value="HTH_GNTR"/>
    <property type="match status" value="1"/>
</dbReference>
<dbReference type="Proteomes" id="UP000216885">
    <property type="component" value="Unassembled WGS sequence"/>
</dbReference>
<accession>A0A261TUQ9</accession>